<reference evidence="6 7" key="1">
    <citation type="submission" date="2022-12" db="EMBL/GenBank/DDBJ databases">
        <title>Genomic features and morphological characterization of a novel Knufia sp. strain isolated from spacecraft assembly facility.</title>
        <authorList>
            <person name="Teixeira M."/>
            <person name="Chander A.M."/>
            <person name="Stajich J.E."/>
            <person name="Venkateswaran K."/>
        </authorList>
    </citation>
    <scope>NUCLEOTIDE SEQUENCE [LARGE SCALE GENOMIC DNA]</scope>
    <source>
        <strain evidence="6 7">FJI-L2-BK-P2</strain>
    </source>
</reference>
<dbReference type="GO" id="GO:0032543">
    <property type="term" value="P:mitochondrial translation"/>
    <property type="evidence" value="ECO:0007669"/>
    <property type="project" value="TreeGrafter"/>
</dbReference>
<keyword evidence="7" id="KW-1185">Reference proteome</keyword>
<dbReference type="PANTHER" id="PTHR12059:SF5">
    <property type="entry name" value="LARGE RIBOSOMAL SUBUNIT PROTEIN UL23M"/>
    <property type="match status" value="1"/>
</dbReference>
<feature type="region of interest" description="Disordered" evidence="5">
    <location>
        <begin position="294"/>
        <end position="316"/>
    </location>
</feature>
<evidence type="ECO:0000313" key="6">
    <source>
        <dbReference type="EMBL" id="KAK5955632.1"/>
    </source>
</evidence>
<proteinExistence type="inferred from homology"/>
<comment type="caution">
    <text evidence="6">The sequence shown here is derived from an EMBL/GenBank/DDBJ whole genome shotgun (WGS) entry which is preliminary data.</text>
</comment>
<evidence type="ECO:0000313" key="7">
    <source>
        <dbReference type="Proteomes" id="UP001316803"/>
    </source>
</evidence>
<accession>A0AAN8EPH0</accession>
<evidence type="ECO:0000256" key="5">
    <source>
        <dbReference type="SAM" id="MobiDB-lite"/>
    </source>
</evidence>
<dbReference type="EMBL" id="JAKLMC020000006">
    <property type="protein sequence ID" value="KAK5955632.1"/>
    <property type="molecule type" value="Genomic_DNA"/>
</dbReference>
<name>A0AAN8EPH0_9EURO</name>
<feature type="compositionally biased region" description="Basic and acidic residues" evidence="5">
    <location>
        <begin position="307"/>
        <end position="316"/>
    </location>
</feature>
<comment type="similarity">
    <text evidence="1">Belongs to the universal ribosomal protein uL23 family.</text>
</comment>
<keyword evidence="2 6" id="KW-0689">Ribosomal protein</keyword>
<dbReference type="Gene3D" id="3.30.70.330">
    <property type="match status" value="1"/>
</dbReference>
<evidence type="ECO:0000256" key="2">
    <source>
        <dbReference type="ARBA" id="ARBA00022980"/>
    </source>
</evidence>
<dbReference type="Proteomes" id="UP001316803">
    <property type="component" value="Unassembled WGS sequence"/>
</dbReference>
<dbReference type="AlphaFoldDB" id="A0AAN8EPH0"/>
<sequence>MPRGVHATRVLPRLKTTQPKPLTNAVRKAQGAVPLYNAKRRILVSKPVTDKGVLSRLRQNPFDETWRQHVSQDVTQFVDDMEAQGTKLLPEEKLALVSNPAQYFSRPQNVPMNLREQVYFPRFPVVMRRNPYLGPYYAQFNVPMEMSKLDLKSYLKELYNVDVVHIRSNVLGGGISRRPGANPYSQGTKYRMPFVKRMTVQLVEAFDWPVKPKDIDRAPFSTKDYHDTLRAQKEESVKVSDYFGTNLDKRHRKSVAEQAKDLLEGKSKWAPTWQQMPEVRRMMTGQSVRLTAEEAQMRSEAVATSATKKESAEAGK</sequence>
<dbReference type="GO" id="GO:0005762">
    <property type="term" value="C:mitochondrial large ribosomal subunit"/>
    <property type="evidence" value="ECO:0007669"/>
    <property type="project" value="TreeGrafter"/>
</dbReference>
<evidence type="ECO:0000256" key="1">
    <source>
        <dbReference type="ARBA" id="ARBA00006700"/>
    </source>
</evidence>
<keyword evidence="3" id="KW-0687">Ribonucleoprotein</keyword>
<dbReference type="SUPFAM" id="SSF54189">
    <property type="entry name" value="Ribosomal proteins S24e, L23 and L15e"/>
    <property type="match status" value="1"/>
</dbReference>
<gene>
    <name evidence="6" type="primary">MRP20</name>
    <name evidence="6" type="ORF">OHC33_003273</name>
</gene>
<organism evidence="6 7">
    <name type="scientific">Knufia fluminis</name>
    <dbReference type="NCBI Taxonomy" id="191047"/>
    <lineage>
        <taxon>Eukaryota</taxon>
        <taxon>Fungi</taxon>
        <taxon>Dikarya</taxon>
        <taxon>Ascomycota</taxon>
        <taxon>Pezizomycotina</taxon>
        <taxon>Eurotiomycetes</taxon>
        <taxon>Chaetothyriomycetidae</taxon>
        <taxon>Chaetothyriales</taxon>
        <taxon>Trichomeriaceae</taxon>
        <taxon>Knufia</taxon>
    </lineage>
</organism>
<evidence type="ECO:0000256" key="3">
    <source>
        <dbReference type="ARBA" id="ARBA00023274"/>
    </source>
</evidence>
<dbReference type="InterPro" id="IPR012678">
    <property type="entry name" value="Ribosomal_uL23/eL15/eS24_sf"/>
</dbReference>
<dbReference type="GO" id="GO:0003735">
    <property type="term" value="F:structural constituent of ribosome"/>
    <property type="evidence" value="ECO:0007669"/>
    <property type="project" value="InterPro"/>
</dbReference>
<dbReference type="InterPro" id="IPR012677">
    <property type="entry name" value="Nucleotide-bd_a/b_plait_sf"/>
</dbReference>
<evidence type="ECO:0000256" key="4">
    <source>
        <dbReference type="ARBA" id="ARBA00039977"/>
    </source>
</evidence>
<dbReference type="InterPro" id="IPR013025">
    <property type="entry name" value="Ribosomal_uL23-like"/>
</dbReference>
<dbReference type="PANTHER" id="PTHR12059">
    <property type="entry name" value="RIBOSOMAL PROTEIN L23-RELATED"/>
    <property type="match status" value="1"/>
</dbReference>
<protein>
    <recommendedName>
        <fullName evidence="4">Large ribosomal subunit protein uL23m</fullName>
    </recommendedName>
</protein>